<proteinExistence type="predicted"/>
<evidence type="ECO:0000313" key="3">
    <source>
        <dbReference type="Proteomes" id="UP000270856"/>
    </source>
</evidence>
<name>A0A3N4NY70_9FLAO</name>
<dbReference type="EMBL" id="RPFJ01000011">
    <property type="protein sequence ID" value="RPD96519.1"/>
    <property type="molecule type" value="Genomic_DNA"/>
</dbReference>
<evidence type="ECO:0000259" key="1">
    <source>
        <dbReference type="Pfam" id="PF01370"/>
    </source>
</evidence>
<sequence>MILVTGGTGLVGSHLLFSLAKQHNKIVAIHRKNSDLNAVKNVFSYYTDDYEQLFNSIIWFKADINDIPALSEAFKGITKVYHCAAMISFSKTDYYKMRKINIEGTANIVNLSISNQIKKLCFVSSVAAIGKPLTGNFIDEENEWNVADNNYGYSITKHGAELEVWRAGQEGIAIVIVNPGVILGSGFWKSGSGKLFDKTYNGFPFYTEGITGFVDVNDVVNIMIQLMDSTIKNERYILVSENESFKNIFFSIADAFNKKRPSIKVTKTLSNIGWRINWLLSKLSGKPALITKQSANSSQNKYYYSNDKIKEALNYKFIPLKQTIDTVSKNYLKDLKN</sequence>
<dbReference type="InterPro" id="IPR051783">
    <property type="entry name" value="NAD(P)-dependent_oxidoreduct"/>
</dbReference>
<protein>
    <submittedName>
        <fullName evidence="2">NAD-dependent epimerase/dehydratase family protein</fullName>
    </submittedName>
</protein>
<accession>A0A3N4NY70</accession>
<gene>
    <name evidence="2" type="ORF">EGM88_09130</name>
</gene>
<dbReference type="OrthoDB" id="596910at2"/>
<dbReference type="InterPro" id="IPR001509">
    <property type="entry name" value="Epimerase_deHydtase"/>
</dbReference>
<dbReference type="PANTHER" id="PTHR48079:SF6">
    <property type="entry name" value="NAD(P)-BINDING DOMAIN-CONTAINING PROTEIN-RELATED"/>
    <property type="match status" value="1"/>
</dbReference>
<dbReference type="Gene3D" id="3.40.50.720">
    <property type="entry name" value="NAD(P)-binding Rossmann-like Domain"/>
    <property type="match status" value="1"/>
</dbReference>
<dbReference type="AlphaFoldDB" id="A0A3N4NY70"/>
<dbReference type="RefSeq" id="WP_123897736.1">
    <property type="nucleotide sequence ID" value="NZ_RPFJ01000011.1"/>
</dbReference>
<dbReference type="InterPro" id="IPR036291">
    <property type="entry name" value="NAD(P)-bd_dom_sf"/>
</dbReference>
<dbReference type="GO" id="GO:0005737">
    <property type="term" value="C:cytoplasm"/>
    <property type="evidence" value="ECO:0007669"/>
    <property type="project" value="TreeGrafter"/>
</dbReference>
<dbReference type="Pfam" id="PF01370">
    <property type="entry name" value="Epimerase"/>
    <property type="match status" value="1"/>
</dbReference>
<keyword evidence="3" id="KW-1185">Reference proteome</keyword>
<feature type="domain" description="NAD-dependent epimerase/dehydratase" evidence="1">
    <location>
        <begin position="2"/>
        <end position="230"/>
    </location>
</feature>
<dbReference type="PANTHER" id="PTHR48079">
    <property type="entry name" value="PROTEIN YEEZ"/>
    <property type="match status" value="1"/>
</dbReference>
<comment type="caution">
    <text evidence="2">The sequence shown here is derived from an EMBL/GenBank/DDBJ whole genome shotgun (WGS) entry which is preliminary data.</text>
</comment>
<evidence type="ECO:0000313" key="2">
    <source>
        <dbReference type="EMBL" id="RPD96519.1"/>
    </source>
</evidence>
<dbReference type="SUPFAM" id="SSF51735">
    <property type="entry name" value="NAD(P)-binding Rossmann-fold domains"/>
    <property type="match status" value="1"/>
</dbReference>
<dbReference type="Proteomes" id="UP000270856">
    <property type="component" value="Unassembled WGS sequence"/>
</dbReference>
<reference evidence="2 3" key="1">
    <citation type="submission" date="2018-11" db="EMBL/GenBank/DDBJ databases">
        <title>Aureibaculum marinum gen. nov., sp. nov., a member of the family Flavobacteriaceae isolated from the Bohai Sea.</title>
        <authorList>
            <person name="Ji X."/>
        </authorList>
    </citation>
    <scope>NUCLEOTIDE SEQUENCE [LARGE SCALE GENOMIC DNA]</scope>
    <source>
        <strain evidence="2 3">BH-SD17</strain>
    </source>
</reference>
<organism evidence="2 3">
    <name type="scientific">Aureibaculum marinum</name>
    <dbReference type="NCBI Taxonomy" id="2487930"/>
    <lineage>
        <taxon>Bacteria</taxon>
        <taxon>Pseudomonadati</taxon>
        <taxon>Bacteroidota</taxon>
        <taxon>Flavobacteriia</taxon>
        <taxon>Flavobacteriales</taxon>
        <taxon>Flavobacteriaceae</taxon>
        <taxon>Aureibaculum</taxon>
    </lineage>
</organism>
<dbReference type="GO" id="GO:0004029">
    <property type="term" value="F:aldehyde dehydrogenase (NAD+) activity"/>
    <property type="evidence" value="ECO:0007669"/>
    <property type="project" value="TreeGrafter"/>
</dbReference>